<feature type="transmembrane region" description="Helical" evidence="2">
    <location>
        <begin position="102"/>
        <end position="125"/>
    </location>
</feature>
<reference evidence="3 4" key="1">
    <citation type="submission" date="2015-07" db="EMBL/GenBank/DDBJ databases">
        <title>The genome of Habropoda laboriosa.</title>
        <authorList>
            <person name="Pan H."/>
            <person name="Kapheim K."/>
        </authorList>
    </citation>
    <scope>NUCLEOTIDE SEQUENCE [LARGE SCALE GENOMIC DNA]</scope>
    <source>
        <strain evidence="3">0110345459</strain>
    </source>
</reference>
<keyword evidence="2" id="KW-0472">Membrane</keyword>
<feature type="region of interest" description="Disordered" evidence="1">
    <location>
        <begin position="1"/>
        <end position="47"/>
    </location>
</feature>
<sequence>MATVRVERPCGGQMKNRLTSRRYEVGGEKQQRHTRRGKKRRGEEKKKEKNWKDIAWWCTDRGNSLEGDAKLSQIPKASENVHETARTKFTDVSAVNHASQKYIGLATIQSDVIFCIPAFTLGYMLTTKYGLTSSLISIIVANLVLTILGLCFATLSVKRPCSTIEQVLHYFGVHGTWLYGLDCKKGVFLLLTSPVEQGGATLAAVASNRRVKSDEIESAGGPGEETRLDGGGCGKREQAIKQLTRAGNQGVSGKPVFYSGSHRRNPPWALGCVYEKKS</sequence>
<dbReference type="AlphaFoldDB" id="A0A0L7QZV7"/>
<dbReference type="EMBL" id="KQ414676">
    <property type="protein sequence ID" value="KOC64097.1"/>
    <property type="molecule type" value="Genomic_DNA"/>
</dbReference>
<evidence type="ECO:0000313" key="4">
    <source>
        <dbReference type="Proteomes" id="UP000053825"/>
    </source>
</evidence>
<evidence type="ECO:0000256" key="2">
    <source>
        <dbReference type="SAM" id="Phobius"/>
    </source>
</evidence>
<keyword evidence="2" id="KW-0812">Transmembrane</keyword>
<accession>A0A0L7QZV7</accession>
<dbReference type="Proteomes" id="UP000053825">
    <property type="component" value="Unassembled WGS sequence"/>
</dbReference>
<keyword evidence="4" id="KW-1185">Reference proteome</keyword>
<feature type="transmembrane region" description="Helical" evidence="2">
    <location>
        <begin position="131"/>
        <end position="155"/>
    </location>
</feature>
<protein>
    <submittedName>
        <fullName evidence="3">Uncharacterized protein</fullName>
    </submittedName>
</protein>
<proteinExistence type="predicted"/>
<evidence type="ECO:0000313" key="3">
    <source>
        <dbReference type="EMBL" id="KOC64097.1"/>
    </source>
</evidence>
<evidence type="ECO:0000256" key="1">
    <source>
        <dbReference type="SAM" id="MobiDB-lite"/>
    </source>
</evidence>
<organism evidence="3 4">
    <name type="scientific">Habropoda laboriosa</name>
    <dbReference type="NCBI Taxonomy" id="597456"/>
    <lineage>
        <taxon>Eukaryota</taxon>
        <taxon>Metazoa</taxon>
        <taxon>Ecdysozoa</taxon>
        <taxon>Arthropoda</taxon>
        <taxon>Hexapoda</taxon>
        <taxon>Insecta</taxon>
        <taxon>Pterygota</taxon>
        <taxon>Neoptera</taxon>
        <taxon>Endopterygota</taxon>
        <taxon>Hymenoptera</taxon>
        <taxon>Apocrita</taxon>
        <taxon>Aculeata</taxon>
        <taxon>Apoidea</taxon>
        <taxon>Anthophila</taxon>
        <taxon>Apidae</taxon>
        <taxon>Habropoda</taxon>
    </lineage>
</organism>
<name>A0A0L7QZV7_9HYME</name>
<gene>
    <name evidence="3" type="ORF">WH47_02260</name>
</gene>
<keyword evidence="2" id="KW-1133">Transmembrane helix</keyword>
<feature type="compositionally biased region" description="Basic and acidic residues" evidence="1">
    <location>
        <begin position="21"/>
        <end position="31"/>
    </location>
</feature>